<dbReference type="RefSeq" id="WP_114136170.1">
    <property type="nucleotide sequence ID" value="NZ_CP068436.1"/>
</dbReference>
<keyword evidence="1" id="KW-0812">Transmembrane</keyword>
<gene>
    <name evidence="2" type="ORF">DDK22_36545</name>
</gene>
<dbReference type="Proteomes" id="UP000253501">
    <property type="component" value="Unassembled WGS sequence"/>
</dbReference>
<evidence type="ECO:0008006" key="4">
    <source>
        <dbReference type="Google" id="ProtNLM"/>
    </source>
</evidence>
<keyword evidence="1" id="KW-1133">Transmembrane helix</keyword>
<evidence type="ECO:0000256" key="1">
    <source>
        <dbReference type="SAM" id="Phobius"/>
    </source>
</evidence>
<keyword evidence="1" id="KW-0472">Membrane</keyword>
<name>A0A367P6U5_CUPNE</name>
<evidence type="ECO:0000313" key="2">
    <source>
        <dbReference type="EMBL" id="RCJ03568.1"/>
    </source>
</evidence>
<dbReference type="EMBL" id="QDHA01000142">
    <property type="protein sequence ID" value="RCJ03568.1"/>
    <property type="molecule type" value="Genomic_DNA"/>
</dbReference>
<accession>A0A367P6U5</accession>
<feature type="transmembrane region" description="Helical" evidence="1">
    <location>
        <begin position="63"/>
        <end position="83"/>
    </location>
</feature>
<proteinExistence type="predicted"/>
<sequence>MRTLLYFTLNDVATARLAQARLGELFNRSELVGGPWFVQGDDQPVEGLPRTELSQTTYREETAIGGFVVGVIAAVPVILAYGVPAGPAASVVAFVAGLMFGGMIGWWIGGLVGARIRRFGLASKKLRLTPGKMLMVVSCESQSKDLMKRTIQELGGVNVDEHNDLLPNFRWL</sequence>
<reference evidence="2 3" key="1">
    <citation type="submission" date="2018-04" db="EMBL/GenBank/DDBJ databases">
        <title>Cupriavidus necator CR12 genome sequencing and assembly.</title>
        <authorList>
            <person name="Ben Fekih I."/>
            <person name="Mazhar H.S."/>
            <person name="Bello S.K."/>
            <person name="Rensing C."/>
        </authorList>
    </citation>
    <scope>NUCLEOTIDE SEQUENCE [LARGE SCALE GENOMIC DNA]</scope>
    <source>
        <strain evidence="2 3">CR12</strain>
    </source>
</reference>
<dbReference type="AlphaFoldDB" id="A0A367P6U5"/>
<evidence type="ECO:0000313" key="3">
    <source>
        <dbReference type="Proteomes" id="UP000253501"/>
    </source>
</evidence>
<protein>
    <recommendedName>
        <fullName evidence="4">DUF1269 domain-containing protein</fullName>
    </recommendedName>
</protein>
<organism evidence="2 3">
    <name type="scientific">Cupriavidus necator</name>
    <name type="common">Alcaligenes eutrophus</name>
    <name type="synonym">Ralstonia eutropha</name>
    <dbReference type="NCBI Taxonomy" id="106590"/>
    <lineage>
        <taxon>Bacteria</taxon>
        <taxon>Pseudomonadati</taxon>
        <taxon>Pseudomonadota</taxon>
        <taxon>Betaproteobacteria</taxon>
        <taxon>Burkholderiales</taxon>
        <taxon>Burkholderiaceae</taxon>
        <taxon>Cupriavidus</taxon>
    </lineage>
</organism>
<comment type="caution">
    <text evidence="2">The sequence shown here is derived from an EMBL/GenBank/DDBJ whole genome shotgun (WGS) entry which is preliminary data.</text>
</comment>
<feature type="transmembrane region" description="Helical" evidence="1">
    <location>
        <begin position="89"/>
        <end position="114"/>
    </location>
</feature>